<comment type="caution">
    <text evidence="2">The sequence shown here is derived from an EMBL/GenBank/DDBJ whole genome shotgun (WGS) entry which is preliminary data.</text>
</comment>
<organism evidence="2 3">
    <name type="scientific">Aspergillus udagawae</name>
    <dbReference type="NCBI Taxonomy" id="91492"/>
    <lineage>
        <taxon>Eukaryota</taxon>
        <taxon>Fungi</taxon>
        <taxon>Dikarya</taxon>
        <taxon>Ascomycota</taxon>
        <taxon>Pezizomycotina</taxon>
        <taxon>Eurotiomycetes</taxon>
        <taxon>Eurotiomycetidae</taxon>
        <taxon>Eurotiales</taxon>
        <taxon>Aspergillaceae</taxon>
        <taxon>Aspergillus</taxon>
        <taxon>Aspergillus subgen. Fumigati</taxon>
    </lineage>
</organism>
<evidence type="ECO:0000256" key="1">
    <source>
        <dbReference type="SAM" id="SignalP"/>
    </source>
</evidence>
<dbReference type="Proteomes" id="UP000465221">
    <property type="component" value="Unassembled WGS sequence"/>
</dbReference>
<keyword evidence="1" id="KW-0732">Signal</keyword>
<reference evidence="2 3" key="1">
    <citation type="submission" date="2020-01" db="EMBL/GenBank/DDBJ databases">
        <title>Draft genome sequence of Aspergillus udagawae IFM 46972.</title>
        <authorList>
            <person name="Takahashi H."/>
            <person name="Yaguchi T."/>
        </authorList>
    </citation>
    <scope>NUCLEOTIDE SEQUENCE [LARGE SCALE GENOMIC DNA]</scope>
    <source>
        <strain evidence="2 3">IFM 46972</strain>
    </source>
</reference>
<dbReference type="Gene3D" id="2.30.130.50">
    <property type="match status" value="1"/>
</dbReference>
<evidence type="ECO:0000313" key="3">
    <source>
        <dbReference type="Proteomes" id="UP000465221"/>
    </source>
</evidence>
<feature type="chain" id="PRO_5034500304" evidence="1">
    <location>
        <begin position="19"/>
        <end position="95"/>
    </location>
</feature>
<sequence>MKLTALFCTLMAAAAVSASTVPREEFQILDTCGSGYGGDQRRLVWYVNMSRLEDQTSFAHGYSCEKVECRGGRWTEIRDCRRATCHGGNDGGAVC</sequence>
<evidence type="ECO:0000313" key="2">
    <source>
        <dbReference type="EMBL" id="GFF24784.1"/>
    </source>
</evidence>
<dbReference type="SUPFAM" id="SSF103565">
    <property type="entry name" value="Bubble protein"/>
    <property type="match status" value="1"/>
</dbReference>
<feature type="signal peptide" evidence="1">
    <location>
        <begin position="1"/>
        <end position="18"/>
    </location>
</feature>
<dbReference type="InterPro" id="IPR015308">
    <property type="entry name" value="Bubble"/>
</dbReference>
<dbReference type="AlphaFoldDB" id="A0A8H3N7J6"/>
<accession>A0A8H3N7J6</accession>
<gene>
    <name evidence="2" type="ORF">IFM46972_01178</name>
</gene>
<dbReference type="Pfam" id="PF09227">
    <property type="entry name" value="Bubble"/>
    <property type="match status" value="1"/>
</dbReference>
<protein>
    <submittedName>
        <fullName evidence="2">Uncharacterized protein</fullName>
    </submittedName>
</protein>
<proteinExistence type="predicted"/>
<dbReference type="EMBL" id="BLKC01000005">
    <property type="protein sequence ID" value="GFF24784.1"/>
    <property type="molecule type" value="Genomic_DNA"/>
</dbReference>
<dbReference type="InterPro" id="IPR036334">
    <property type="entry name" value="Bubble_sf"/>
</dbReference>
<name>A0A8H3N7J6_9EURO</name>